<evidence type="ECO:0008006" key="3">
    <source>
        <dbReference type="Google" id="ProtNLM"/>
    </source>
</evidence>
<sequence length="71" mass="8057">MDKQVEKPKVPTFKIKPATKGLIVKDPITREPLKAAGEEKPRNAYWLRRLAEESVVDIDKTAKPTAKKETK</sequence>
<evidence type="ECO:0000313" key="1">
    <source>
        <dbReference type="EMBL" id="SBS65485.1"/>
    </source>
</evidence>
<organism evidence="1 2">
    <name type="scientific">Vibrio atlanticus</name>
    <dbReference type="NCBI Taxonomy" id="693153"/>
    <lineage>
        <taxon>Bacteria</taxon>
        <taxon>Pseudomonadati</taxon>
        <taxon>Pseudomonadota</taxon>
        <taxon>Gammaproteobacteria</taxon>
        <taxon>Vibrionales</taxon>
        <taxon>Vibrionaceae</taxon>
        <taxon>Vibrio</taxon>
    </lineage>
</organism>
<name>A0A1C3IVM3_9VIBR</name>
<dbReference type="EMBL" id="FLQP01000039">
    <property type="protein sequence ID" value="SBS65485.1"/>
    <property type="molecule type" value="Genomic_DNA"/>
</dbReference>
<dbReference type="RefSeq" id="WP_065679513.1">
    <property type="nucleotide sequence ID" value="NZ_AP025460.1"/>
</dbReference>
<protein>
    <recommendedName>
        <fullName evidence="3">DUF2635 domain-containing protein</fullName>
    </recommendedName>
</protein>
<accession>A0A1C3IVM3</accession>
<dbReference type="AlphaFoldDB" id="A0A1C3IVM3"/>
<proteinExistence type="predicted"/>
<evidence type="ECO:0000313" key="2">
    <source>
        <dbReference type="Proteomes" id="UP000092876"/>
    </source>
</evidence>
<dbReference type="Proteomes" id="UP000092876">
    <property type="component" value="Unassembled WGS sequence"/>
</dbReference>
<reference evidence="2" key="1">
    <citation type="submission" date="2016-06" db="EMBL/GenBank/DDBJ databases">
        <authorList>
            <person name="Rodrigo-Torres Lidia"/>
            <person name="Arahal R.David."/>
        </authorList>
    </citation>
    <scope>NUCLEOTIDE SEQUENCE [LARGE SCALE GENOMIC DNA]</scope>
    <source>
        <strain evidence="2">CECT 7223</strain>
    </source>
</reference>
<dbReference type="InterPro" id="IPR024400">
    <property type="entry name" value="DUF2635"/>
</dbReference>
<dbReference type="GeneID" id="94231704"/>
<gene>
    <name evidence="1" type="ORF">VAT7223_02724</name>
</gene>
<dbReference type="Pfam" id="PF10948">
    <property type="entry name" value="DUF2635"/>
    <property type="match status" value="1"/>
</dbReference>